<dbReference type="GO" id="GO:0016020">
    <property type="term" value="C:membrane"/>
    <property type="evidence" value="ECO:0007669"/>
    <property type="project" value="InterPro"/>
</dbReference>
<feature type="transmembrane region" description="Helical" evidence="1">
    <location>
        <begin position="359"/>
        <end position="379"/>
    </location>
</feature>
<feature type="transmembrane region" description="Helical" evidence="1">
    <location>
        <begin position="452"/>
        <end position="476"/>
    </location>
</feature>
<keyword evidence="1" id="KW-1133">Transmembrane helix</keyword>
<protein>
    <submittedName>
        <fullName evidence="2">Uncharacterized protein</fullName>
    </submittedName>
</protein>
<keyword evidence="1" id="KW-0812">Transmembrane</keyword>
<dbReference type="PANTHER" id="PTHR47555">
    <property type="entry name" value="N-ACETYLGLUCOSAMINYL TRANSFERASE COMPONENT FAMILY PROTEIN / GPI1 FAMILY PROTEIN"/>
    <property type="match status" value="1"/>
</dbReference>
<dbReference type="AlphaFoldDB" id="A0A1J7FW25"/>
<reference evidence="2 3" key="1">
    <citation type="journal article" date="2017" name="Plant Biotechnol. J.">
        <title>A comprehensive draft genome sequence for lupin (Lupinus angustifolius), an emerging health food: insights into plant-microbe interactions and legume evolution.</title>
        <authorList>
            <person name="Hane J.K."/>
            <person name="Ming Y."/>
            <person name="Kamphuis L.G."/>
            <person name="Nelson M.N."/>
            <person name="Garg G."/>
            <person name="Atkins C.A."/>
            <person name="Bayer P.E."/>
            <person name="Bravo A."/>
            <person name="Bringans S."/>
            <person name="Cannon S."/>
            <person name="Edwards D."/>
            <person name="Foley R."/>
            <person name="Gao L.L."/>
            <person name="Harrison M.J."/>
            <person name="Huang W."/>
            <person name="Hurgobin B."/>
            <person name="Li S."/>
            <person name="Liu C.W."/>
            <person name="McGrath A."/>
            <person name="Morahan G."/>
            <person name="Murray J."/>
            <person name="Weller J."/>
            <person name="Jian J."/>
            <person name="Singh K.B."/>
        </authorList>
    </citation>
    <scope>NUCLEOTIDE SEQUENCE [LARGE SCALE GENOMIC DNA]</scope>
    <source>
        <strain evidence="3">cv. Tanjil</strain>
        <tissue evidence="2">Whole plant</tissue>
    </source>
</reference>
<dbReference type="InterPro" id="IPR007720">
    <property type="entry name" value="PigQ/GPI1"/>
</dbReference>
<accession>A0A1J7FW25</accession>
<organism evidence="2 3">
    <name type="scientific">Lupinus angustifolius</name>
    <name type="common">Narrow-leaved blue lupine</name>
    <dbReference type="NCBI Taxonomy" id="3871"/>
    <lineage>
        <taxon>Eukaryota</taxon>
        <taxon>Viridiplantae</taxon>
        <taxon>Streptophyta</taxon>
        <taxon>Embryophyta</taxon>
        <taxon>Tracheophyta</taxon>
        <taxon>Spermatophyta</taxon>
        <taxon>Magnoliopsida</taxon>
        <taxon>eudicotyledons</taxon>
        <taxon>Gunneridae</taxon>
        <taxon>Pentapetalae</taxon>
        <taxon>rosids</taxon>
        <taxon>fabids</taxon>
        <taxon>Fabales</taxon>
        <taxon>Fabaceae</taxon>
        <taxon>Papilionoideae</taxon>
        <taxon>50 kb inversion clade</taxon>
        <taxon>genistoids sensu lato</taxon>
        <taxon>core genistoids</taxon>
        <taxon>Genisteae</taxon>
        <taxon>Lupinus</taxon>
    </lineage>
</organism>
<dbReference type="OrthoDB" id="70250at2759"/>
<feature type="transmembrane region" description="Helical" evidence="1">
    <location>
        <begin position="386"/>
        <end position="407"/>
    </location>
</feature>
<dbReference type="OMA" id="TEIICSW"/>
<feature type="transmembrane region" description="Helical" evidence="1">
    <location>
        <begin position="525"/>
        <end position="550"/>
    </location>
</feature>
<sequence>MKMRRHCRLWWPKQLLSNQESPSDVVLGWFVTCSPSSLDIIVAFTCSEVLLSSSSPNLEEVIHDTHGSMPVILQDKSAFSVLGLCTSDTTSKSLMAETEDDKTFNCSNDWAEGSTSLYRENKCESCCRLQIDGSLRKSGQYFLGKSNWVILMFDSPEKNNAGIHRIPKLHHIHWNGQPVSNYDVHVIIYETPSYGAHHFSLCHPGSNEQTATSVKNPRWVDELHKNQQVIDLDTVILAINCTDAAKRILEKHVVTRSSFSQLSIFPMFFVIIGHLFSKFMASFSTLFYIVLQFFQTHLNYKSESWMYVTSANVLRTAWINIQIRCCQILYWPIFLQENDLRSRSCVEYAEKAAMHRHSMWSTLVVDILLGNLVGWPLLYHTESICLSLLNFIHGFASFLRTGCVWLMGNPAGFKLNAELAGALGMISLNAIQIWSTLWAFVGFIFNYIIQGLAILGILCGFTAPAALIIDMIALTTLHVSTLHWLISLVYSLQIQALAALWRLFRGRKWNPLRQRLDSFDYTVKQHIVGSLLFTPLLLLLPTTSVFYIFFSIVDTTINLICILFEVTISVIHATPYIKIFLRLVRPGRFPSGIWFEISGCQTNNTVSPKAVFADKMTSSKEPLHLKDFDREKSGVLVSVLHSNYLSIGKVILPHYKNVFWGAYGSSISTVAYGILIGQRMPSIRGTLLPSLMPWMSLPYKEYWRLCHDSLIACFR</sequence>
<dbReference type="PANTHER" id="PTHR47555:SF2">
    <property type="entry name" value="N-ACETYLGLUCOSAMINYL TRANSFERASE COMPONENT FAMILY PROTEIN _ GPI1 FAMILY PROTEIN"/>
    <property type="match status" value="1"/>
</dbReference>
<feature type="transmembrane region" description="Helical" evidence="1">
    <location>
        <begin position="482"/>
        <end position="504"/>
    </location>
</feature>
<dbReference type="STRING" id="3871.A0A1J7FW25"/>
<dbReference type="Pfam" id="PF05024">
    <property type="entry name" value="Gpi1"/>
    <property type="match status" value="1"/>
</dbReference>
<name>A0A1J7FW25_LUPAN</name>
<gene>
    <name evidence="2" type="ORF">TanjilG_10509</name>
</gene>
<feature type="transmembrane region" description="Helical" evidence="1">
    <location>
        <begin position="264"/>
        <end position="291"/>
    </location>
</feature>
<keyword evidence="1" id="KW-0472">Membrane</keyword>
<dbReference type="Proteomes" id="UP000188354">
    <property type="component" value="Chromosome LG19"/>
</dbReference>
<dbReference type="Gramene" id="OIV92299">
    <property type="protein sequence ID" value="OIV92299"/>
    <property type="gene ID" value="TanjilG_10509"/>
</dbReference>
<evidence type="ECO:0000256" key="1">
    <source>
        <dbReference type="SAM" id="Phobius"/>
    </source>
</evidence>
<evidence type="ECO:0000313" key="3">
    <source>
        <dbReference type="Proteomes" id="UP000188354"/>
    </source>
</evidence>
<dbReference type="KEGG" id="lang:109334693"/>
<keyword evidence="3" id="KW-1185">Reference proteome</keyword>
<dbReference type="EMBL" id="CM007379">
    <property type="protein sequence ID" value="OIV92299.1"/>
    <property type="molecule type" value="Genomic_DNA"/>
</dbReference>
<dbReference type="GO" id="GO:0006506">
    <property type="term" value="P:GPI anchor biosynthetic process"/>
    <property type="evidence" value="ECO:0007669"/>
    <property type="project" value="InterPro"/>
</dbReference>
<proteinExistence type="predicted"/>
<feature type="transmembrane region" description="Helical" evidence="1">
    <location>
        <begin position="556"/>
        <end position="581"/>
    </location>
</feature>
<evidence type="ECO:0000313" key="2">
    <source>
        <dbReference type="EMBL" id="OIV92299.1"/>
    </source>
</evidence>
<feature type="transmembrane region" description="Helical" evidence="1">
    <location>
        <begin position="419"/>
        <end position="445"/>
    </location>
</feature>